<dbReference type="RefSeq" id="WP_062494167.1">
    <property type="nucleotide sequence ID" value="NZ_LHZB01000096.1"/>
</dbReference>
<dbReference type="GO" id="GO:0005737">
    <property type="term" value="C:cytoplasm"/>
    <property type="evidence" value="ECO:0007669"/>
    <property type="project" value="TreeGrafter"/>
</dbReference>
<name>A0A149QYM2_9PROT</name>
<dbReference type="Proteomes" id="UP000075573">
    <property type="component" value="Unassembled WGS sequence"/>
</dbReference>
<dbReference type="PANTHER" id="PTHR13812:SF19">
    <property type="entry name" value="KETIMINE REDUCTASE MU-CRYSTALLIN"/>
    <property type="match status" value="1"/>
</dbReference>
<evidence type="ECO:0000313" key="2">
    <source>
        <dbReference type="Proteomes" id="UP000075573"/>
    </source>
</evidence>
<dbReference type="PATRIC" id="fig|442.7.peg.577"/>
<dbReference type="Pfam" id="PF02423">
    <property type="entry name" value="OCD_Mu_crystall"/>
    <property type="match status" value="1"/>
</dbReference>
<sequence>MRLLSASETRQALPFQPLIAALKTAIAEYRDGTIICPERLVVPTADRNGTVLSMVACGPDLIAHKLLTIFPENTALPTLQGQVTCLDGQDGRFLFAMDGITATERRTAAISMLGLSCFRPARFDHVLLIGTGAQARVHLEALNELYPGLCVTIRGRNTQRIQSLIDGPYPALRIRAESDTAEHYDAVLAVTSSRDILFDREASPETLVIGVGAYRPDMIEIGPGIVLNSLCVVDDPIGAPHEAGDILQAGKNWSEVDTLADYLQAKPLQNQAVFFKSVGCAAWDLAACRLAMQSLPEAFI</sequence>
<dbReference type="InterPro" id="IPR036291">
    <property type="entry name" value="NAD(P)-bd_dom_sf"/>
</dbReference>
<dbReference type="SUPFAM" id="SSF51735">
    <property type="entry name" value="NAD(P)-binding Rossmann-fold domains"/>
    <property type="match status" value="1"/>
</dbReference>
<dbReference type="InterPro" id="IPR003462">
    <property type="entry name" value="ODC_Mu_crystall"/>
</dbReference>
<dbReference type="PANTHER" id="PTHR13812">
    <property type="entry name" value="KETIMINE REDUCTASE MU-CRYSTALLIN"/>
    <property type="match status" value="1"/>
</dbReference>
<proteinExistence type="predicted"/>
<organism evidence="1 2">
    <name type="scientific">Gluconobacter potus</name>
    <dbReference type="NCBI Taxonomy" id="2724927"/>
    <lineage>
        <taxon>Bacteria</taxon>
        <taxon>Pseudomonadati</taxon>
        <taxon>Pseudomonadota</taxon>
        <taxon>Alphaproteobacteria</taxon>
        <taxon>Acetobacterales</taxon>
        <taxon>Acetobacteraceae</taxon>
        <taxon>Gluconobacter</taxon>
    </lineage>
</organism>
<protein>
    <submittedName>
        <fullName evidence="1">Ornithine cyclodeaminase</fullName>
    </submittedName>
</protein>
<dbReference type="InterPro" id="IPR023401">
    <property type="entry name" value="ODC_N"/>
</dbReference>
<dbReference type="Gene3D" id="3.30.1780.10">
    <property type="entry name" value="ornithine cyclodeaminase, domain 1"/>
    <property type="match status" value="1"/>
</dbReference>
<gene>
    <name evidence="1" type="ORF">AD929_02885</name>
</gene>
<dbReference type="NCBIfam" id="NF005603">
    <property type="entry name" value="PRK07340.1"/>
    <property type="match status" value="1"/>
</dbReference>
<evidence type="ECO:0000313" key="1">
    <source>
        <dbReference type="EMBL" id="KXV02405.1"/>
    </source>
</evidence>
<accession>A0A149QYM2</accession>
<reference evidence="1 2" key="1">
    <citation type="submission" date="2015-06" db="EMBL/GenBank/DDBJ databases">
        <title>Improved classification and identification of acetic acid bacteria using matrix-assisted laser desorption/ionization time-of-flight mass spectrometry; Gluconobacter nephelii and Gluconobacter uchimurae are later heterotypic synonyms of Gluconobacter japonicus and Gluconobacter oxydans, respectively.</title>
        <authorList>
            <person name="Li L."/>
            <person name="Cleenwerck I."/>
            <person name="De Vuyst L."/>
            <person name="Vandamme P."/>
        </authorList>
    </citation>
    <scope>NUCLEOTIDE SEQUENCE [LARGE SCALE GENOMIC DNA]</scope>
    <source>
        <strain evidence="1 2">LMG 1764</strain>
    </source>
</reference>
<dbReference type="EMBL" id="LHZB01000096">
    <property type="protein sequence ID" value="KXV02405.1"/>
    <property type="molecule type" value="Genomic_DNA"/>
</dbReference>
<dbReference type="AlphaFoldDB" id="A0A149QYM2"/>
<dbReference type="Gene3D" id="3.40.50.720">
    <property type="entry name" value="NAD(P)-binding Rossmann-like Domain"/>
    <property type="match status" value="1"/>
</dbReference>
<comment type="caution">
    <text evidence="1">The sequence shown here is derived from an EMBL/GenBank/DDBJ whole genome shotgun (WGS) entry which is preliminary data.</text>
</comment>